<dbReference type="Pfam" id="PF07690">
    <property type="entry name" value="MFS_1"/>
    <property type="match status" value="1"/>
</dbReference>
<evidence type="ECO:0000256" key="3">
    <source>
        <dbReference type="ARBA" id="ARBA00022692"/>
    </source>
</evidence>
<evidence type="ECO:0000256" key="5">
    <source>
        <dbReference type="ARBA" id="ARBA00023136"/>
    </source>
</evidence>
<sequence>MYACQEPTHFGWFANLSTLAEAKLFEYLNRSTMCEDSPPGYNAELEPTATRDQVSISAAEDDILPKGSVDPVYQAKAELLNAAIQEIGMGKYQWHLFIVTGFGWLADNLWPIVTGLILAPVVQEFNAKGPFLKLAQNIGLLVGALGWGVGSDIWGRKISFNTTLAIIGIFATVAAASPTFTALSVFAVGGNLPVDSAIFLEFLPGTHQYLLTILSIWWAFGQLLGSLIAWPIISNYSCDATATTCARRDNMGWRYFLIAMGGLMIVLWFIRFFVFRLYESPKYLMGRGRFAEAVEVVHAVAKYNGKSVSLTTEELETAGVSGNHANTAKGIEEGPRELDTTARAALKRKFEQFNGDHVRSLFATRKMAISTSLVIAIWAIIGLAFPLYNSFVTYFLATRGADFGDGSVYITYRNQVILSVIGVPGALLGGWAVEVPFLGRRGTLSITTSELAAVLTGVFLFASTTARSSDALLGWNCGYSFTSNVSFACPNTEWSPDPLADHVRGTGNGIAATANRIFVRAKTIDRGFVTTTTPIGRRISSTYDLHPWLCAGPTVIPPDNTRGKCFMSWYLVGARTRGREGAYTEYTSGSLKVLGYASVKMHHSLPERRMACTNLDSCTLDLKHPARRLFLTILTSHFYSLSTLKLKFEICRRTIYNHNSPKRLKAHKTLWVIRKPKLSDPTFSCAYFRHWGSKRDIILFSNQNANTCTCRGAMFGFALARYMYLNPSIMLNNIAPGEGYWFHRGVYRVGIILHVAVTLTAGIIAVTQFIPIIRYKSIIVHRILGYIALFLLVIGVASALAIMRRSFGGDLSIQSAVVVLGAATLISALLAWINIKRLQIDQHRKWMLRTWFYAGSIITVRLVMIIVAQIISTIGEYYTLWNCGEVLYTFDNDSTRLIASYPMCTGDQLGSIHVPVLAVWTGAVNIGSALRAGFGSAVWVGFLLHAIGCVLYIHLTPGEAERLRKVSYQRQLEAGMKHPGSMGTTSDRLGDNFGVMYKPE</sequence>
<organism evidence="7 8">
    <name type="scientific">Thanatephorus cucumeris (strain AG1-IA)</name>
    <name type="common">Rice sheath blight fungus</name>
    <name type="synonym">Rhizoctonia solani</name>
    <dbReference type="NCBI Taxonomy" id="983506"/>
    <lineage>
        <taxon>Eukaryota</taxon>
        <taxon>Fungi</taxon>
        <taxon>Dikarya</taxon>
        <taxon>Basidiomycota</taxon>
        <taxon>Agaricomycotina</taxon>
        <taxon>Agaricomycetes</taxon>
        <taxon>Cantharellales</taxon>
        <taxon>Ceratobasidiaceae</taxon>
        <taxon>Rhizoctonia</taxon>
        <taxon>Rhizoctonia solani AG-1</taxon>
    </lineage>
</organism>
<feature type="transmembrane region" description="Helical" evidence="6">
    <location>
        <begin position="851"/>
        <end position="871"/>
    </location>
</feature>
<feature type="transmembrane region" description="Helical" evidence="6">
    <location>
        <begin position="373"/>
        <end position="396"/>
    </location>
</feature>
<evidence type="ECO:0000256" key="4">
    <source>
        <dbReference type="ARBA" id="ARBA00022989"/>
    </source>
</evidence>
<feature type="transmembrane region" description="Helical" evidence="6">
    <location>
        <begin position="209"/>
        <end position="233"/>
    </location>
</feature>
<dbReference type="PANTHER" id="PTHR23511">
    <property type="entry name" value="SYNAPTIC VESICLE GLYCOPROTEIN 2"/>
    <property type="match status" value="1"/>
</dbReference>
<feature type="transmembrane region" description="Helical" evidence="6">
    <location>
        <begin position="416"/>
        <end position="437"/>
    </location>
</feature>
<feature type="transmembrane region" description="Helical" evidence="6">
    <location>
        <begin position="783"/>
        <end position="803"/>
    </location>
</feature>
<comment type="caution">
    <text evidence="7">The sequence shown here is derived from an EMBL/GenBank/DDBJ whole genome shotgun (WGS) entry which is preliminary data.</text>
</comment>
<keyword evidence="2" id="KW-0813">Transport</keyword>
<keyword evidence="3 6" id="KW-0812">Transmembrane</keyword>
<dbReference type="STRING" id="983506.L8WMP6"/>
<dbReference type="AlphaFoldDB" id="L8WMP6"/>
<comment type="subcellular location">
    <subcellularLocation>
        <location evidence="1">Membrane</location>
        <topology evidence="1">Multi-pass membrane protein</topology>
    </subcellularLocation>
</comment>
<dbReference type="InterPro" id="IPR011701">
    <property type="entry name" value="MFS"/>
</dbReference>
<feature type="transmembrane region" description="Helical" evidence="6">
    <location>
        <begin position="815"/>
        <end position="835"/>
    </location>
</feature>
<feature type="transmembrane region" description="Helical" evidence="6">
    <location>
        <begin position="937"/>
        <end position="955"/>
    </location>
</feature>
<feature type="transmembrane region" description="Helical" evidence="6">
    <location>
        <begin position="162"/>
        <end position="188"/>
    </location>
</feature>
<dbReference type="PANTHER" id="PTHR23511:SF12">
    <property type="entry name" value="TRANSPORTER, PUTATIVE (AFU_ORTHOLOGUE AFUA_7G01740)-RELATED"/>
    <property type="match status" value="1"/>
</dbReference>
<evidence type="ECO:0000256" key="1">
    <source>
        <dbReference type="ARBA" id="ARBA00004141"/>
    </source>
</evidence>
<gene>
    <name evidence="7" type="ORF">AG1IA_06744</name>
</gene>
<dbReference type="Gene3D" id="1.20.1250.20">
    <property type="entry name" value="MFS general substrate transporter like domains"/>
    <property type="match status" value="1"/>
</dbReference>
<dbReference type="InterPro" id="IPR018750">
    <property type="entry name" value="DUF2306_membrane"/>
</dbReference>
<feature type="transmembrane region" description="Helical" evidence="6">
    <location>
        <begin position="253"/>
        <end position="278"/>
    </location>
</feature>
<evidence type="ECO:0000313" key="8">
    <source>
        <dbReference type="Proteomes" id="UP000011668"/>
    </source>
</evidence>
<feature type="transmembrane region" description="Helical" evidence="6">
    <location>
        <begin position="751"/>
        <end position="771"/>
    </location>
</feature>
<protein>
    <submittedName>
        <fullName evidence="7">Membrane transporter</fullName>
    </submittedName>
</protein>
<feature type="transmembrane region" description="Helical" evidence="6">
    <location>
        <begin position="94"/>
        <end position="119"/>
    </location>
</feature>
<proteinExistence type="predicted"/>
<dbReference type="SUPFAM" id="SSF103473">
    <property type="entry name" value="MFS general substrate transporter"/>
    <property type="match status" value="1"/>
</dbReference>
<dbReference type="Pfam" id="PF10067">
    <property type="entry name" value="DUF2306"/>
    <property type="match status" value="1"/>
</dbReference>
<dbReference type="HOGENOM" id="CLU_299787_0_0_1"/>
<evidence type="ECO:0000256" key="2">
    <source>
        <dbReference type="ARBA" id="ARBA00022448"/>
    </source>
</evidence>
<name>L8WMP6_THACA</name>
<dbReference type="Proteomes" id="UP000011668">
    <property type="component" value="Unassembled WGS sequence"/>
</dbReference>
<feature type="transmembrane region" description="Helical" evidence="6">
    <location>
        <begin position="131"/>
        <end position="150"/>
    </location>
</feature>
<dbReference type="InterPro" id="IPR036259">
    <property type="entry name" value="MFS_trans_sf"/>
</dbReference>
<evidence type="ECO:0000313" key="7">
    <source>
        <dbReference type="EMBL" id="ELU39225.1"/>
    </source>
</evidence>
<evidence type="ECO:0000256" key="6">
    <source>
        <dbReference type="SAM" id="Phobius"/>
    </source>
</evidence>
<reference evidence="7 8" key="1">
    <citation type="journal article" date="2013" name="Nat. Commun.">
        <title>The evolution and pathogenic mechanisms of the rice sheath blight pathogen.</title>
        <authorList>
            <person name="Zheng A."/>
            <person name="Lin R."/>
            <person name="Xu L."/>
            <person name="Qin P."/>
            <person name="Tang C."/>
            <person name="Ai P."/>
            <person name="Zhang D."/>
            <person name="Liu Y."/>
            <person name="Sun Z."/>
            <person name="Feng H."/>
            <person name="Wang Y."/>
            <person name="Chen Y."/>
            <person name="Liang X."/>
            <person name="Fu R."/>
            <person name="Li Q."/>
            <person name="Zhang J."/>
            <person name="Yu X."/>
            <person name="Xie Z."/>
            <person name="Ding L."/>
            <person name="Guan P."/>
            <person name="Tang J."/>
            <person name="Liang Y."/>
            <person name="Wang S."/>
            <person name="Deng Q."/>
            <person name="Li S."/>
            <person name="Zhu J."/>
            <person name="Wang L."/>
            <person name="Liu H."/>
            <person name="Li P."/>
        </authorList>
    </citation>
    <scope>NUCLEOTIDE SEQUENCE [LARGE SCALE GENOMIC DNA]</scope>
    <source>
        <strain evidence="8">AG-1 IA</strain>
    </source>
</reference>
<keyword evidence="5 6" id="KW-0472">Membrane</keyword>
<keyword evidence="4 6" id="KW-1133">Transmembrane helix</keyword>
<dbReference type="OrthoDB" id="3936150at2759"/>
<accession>L8WMP6</accession>
<dbReference type="GO" id="GO:0016020">
    <property type="term" value="C:membrane"/>
    <property type="evidence" value="ECO:0007669"/>
    <property type="project" value="UniProtKB-SubCell"/>
</dbReference>
<dbReference type="EMBL" id="AFRT01001871">
    <property type="protein sequence ID" value="ELU39225.1"/>
    <property type="molecule type" value="Genomic_DNA"/>
</dbReference>
<dbReference type="GO" id="GO:0022857">
    <property type="term" value="F:transmembrane transporter activity"/>
    <property type="evidence" value="ECO:0007669"/>
    <property type="project" value="InterPro"/>
</dbReference>
<keyword evidence="8" id="KW-1185">Reference proteome</keyword>